<reference evidence="2" key="2">
    <citation type="submission" date="2008-12" db="EMBL/GenBank/DDBJ databases">
        <title>Improved gene annotation of the rice (Oryza sativa) genomes.</title>
        <authorList>
            <person name="Wang J."/>
            <person name="Li R."/>
            <person name="Fan W."/>
            <person name="Huang Q."/>
            <person name="Zhang J."/>
            <person name="Zhou Y."/>
            <person name="Hu Y."/>
            <person name="Zi S."/>
            <person name="Li J."/>
            <person name="Ni P."/>
            <person name="Zheng H."/>
            <person name="Zhang Y."/>
            <person name="Zhao M."/>
            <person name="Hao Q."/>
            <person name="McDermott J."/>
            <person name="Samudrala R."/>
            <person name="Kristiansen K."/>
            <person name="Wong G.K.-S."/>
        </authorList>
    </citation>
    <scope>NUCLEOTIDE SEQUENCE</scope>
</reference>
<dbReference type="AlphaFoldDB" id="A3BYQ0"/>
<organism evidence="2">
    <name type="scientific">Oryza sativa subsp. japonica</name>
    <name type="common">Rice</name>
    <dbReference type="NCBI Taxonomy" id="39947"/>
    <lineage>
        <taxon>Eukaryota</taxon>
        <taxon>Viridiplantae</taxon>
        <taxon>Streptophyta</taxon>
        <taxon>Embryophyta</taxon>
        <taxon>Tracheophyta</taxon>
        <taxon>Spermatophyta</taxon>
        <taxon>Magnoliopsida</taxon>
        <taxon>Liliopsida</taxon>
        <taxon>Poales</taxon>
        <taxon>Poaceae</taxon>
        <taxon>BOP clade</taxon>
        <taxon>Oryzoideae</taxon>
        <taxon>Oryzeae</taxon>
        <taxon>Oryzinae</taxon>
        <taxon>Oryza</taxon>
        <taxon>Oryza sativa</taxon>
    </lineage>
</organism>
<accession>A3BYQ0</accession>
<reference evidence="2" key="1">
    <citation type="journal article" date="2005" name="PLoS Biol.">
        <title>The genomes of Oryza sativa: a history of duplications.</title>
        <authorList>
            <person name="Yu J."/>
            <person name="Wang J."/>
            <person name="Lin W."/>
            <person name="Li S."/>
            <person name="Li H."/>
            <person name="Zhou J."/>
            <person name="Ni P."/>
            <person name="Dong W."/>
            <person name="Hu S."/>
            <person name="Zeng C."/>
            <person name="Zhang J."/>
            <person name="Zhang Y."/>
            <person name="Li R."/>
            <person name="Xu Z."/>
            <person name="Li S."/>
            <person name="Li X."/>
            <person name="Zheng H."/>
            <person name="Cong L."/>
            <person name="Lin L."/>
            <person name="Yin J."/>
            <person name="Geng J."/>
            <person name="Li G."/>
            <person name="Shi J."/>
            <person name="Liu J."/>
            <person name="Lv H."/>
            <person name="Li J."/>
            <person name="Wang J."/>
            <person name="Deng Y."/>
            <person name="Ran L."/>
            <person name="Shi X."/>
            <person name="Wang X."/>
            <person name="Wu Q."/>
            <person name="Li C."/>
            <person name="Ren X."/>
            <person name="Wang J."/>
            <person name="Wang X."/>
            <person name="Li D."/>
            <person name="Liu D."/>
            <person name="Zhang X."/>
            <person name="Ji Z."/>
            <person name="Zhao W."/>
            <person name="Sun Y."/>
            <person name="Zhang Z."/>
            <person name="Bao J."/>
            <person name="Han Y."/>
            <person name="Dong L."/>
            <person name="Ji J."/>
            <person name="Chen P."/>
            <person name="Wu S."/>
            <person name="Liu J."/>
            <person name="Xiao Y."/>
            <person name="Bu D."/>
            <person name="Tan J."/>
            <person name="Yang L."/>
            <person name="Ye C."/>
            <person name="Zhang J."/>
            <person name="Xu J."/>
            <person name="Zhou Y."/>
            <person name="Yu Y."/>
            <person name="Zhang B."/>
            <person name="Zhuang S."/>
            <person name="Wei H."/>
            <person name="Liu B."/>
            <person name="Lei M."/>
            <person name="Yu H."/>
            <person name="Li Y."/>
            <person name="Xu H."/>
            <person name="Wei S."/>
            <person name="He X."/>
            <person name="Fang L."/>
            <person name="Zhang Z."/>
            <person name="Zhang Y."/>
            <person name="Huang X."/>
            <person name="Su Z."/>
            <person name="Tong W."/>
            <person name="Li J."/>
            <person name="Tong Z."/>
            <person name="Li S."/>
            <person name="Ye J."/>
            <person name="Wang L."/>
            <person name="Fang L."/>
            <person name="Lei T."/>
            <person name="Chen C."/>
            <person name="Chen H."/>
            <person name="Xu Z."/>
            <person name="Li H."/>
            <person name="Huang H."/>
            <person name="Zhang F."/>
            <person name="Xu H."/>
            <person name="Li N."/>
            <person name="Zhao C."/>
            <person name="Li S."/>
            <person name="Dong L."/>
            <person name="Huang Y."/>
            <person name="Li L."/>
            <person name="Xi Y."/>
            <person name="Qi Q."/>
            <person name="Li W."/>
            <person name="Zhang B."/>
            <person name="Hu W."/>
            <person name="Zhang Y."/>
            <person name="Tian X."/>
            <person name="Jiao Y."/>
            <person name="Liang X."/>
            <person name="Jin J."/>
            <person name="Gao L."/>
            <person name="Zheng W."/>
            <person name="Hao B."/>
            <person name="Liu S."/>
            <person name="Wang W."/>
            <person name="Yuan L."/>
            <person name="Cao M."/>
            <person name="McDermott J."/>
            <person name="Samudrala R."/>
            <person name="Wang J."/>
            <person name="Wong G.K."/>
            <person name="Yang H."/>
        </authorList>
    </citation>
    <scope>NUCLEOTIDE SEQUENCE [LARGE SCALE GENOMIC DNA]</scope>
</reference>
<dbReference type="EMBL" id="CM000146">
    <property type="protein sequence ID" value="EAZ44689.1"/>
    <property type="molecule type" value="Genomic_DNA"/>
</dbReference>
<proteinExistence type="predicted"/>
<dbReference type="Proteomes" id="UP000007752">
    <property type="component" value="Chromosome 9"/>
</dbReference>
<feature type="region of interest" description="Disordered" evidence="1">
    <location>
        <begin position="1"/>
        <end position="116"/>
    </location>
</feature>
<name>A3BYQ0_ORYSJ</name>
<sequence length="116" mass="11258">MAVQTTAVATPALTCGGRDGAGLRHMEGEGVPSEPGIGAYSARKRSRGTEGWGGGAGSGAQRKEGGDGGASLGSLSSKPCRLGSGGGAIAGEWRRMGWPSSGKLGGGDGPSRSGTQ</sequence>
<protein>
    <submittedName>
        <fullName evidence="2">Uncharacterized protein</fullName>
    </submittedName>
</protein>
<evidence type="ECO:0000256" key="1">
    <source>
        <dbReference type="SAM" id="MobiDB-lite"/>
    </source>
</evidence>
<evidence type="ECO:0000313" key="2">
    <source>
        <dbReference type="EMBL" id="EAZ44689.1"/>
    </source>
</evidence>
<gene>
    <name evidence="2" type="ORF">OsJ_29314</name>
</gene>